<keyword evidence="3 7" id="KW-0863">Zinc-finger</keyword>
<feature type="region of interest" description="Disordered" evidence="8">
    <location>
        <begin position="1"/>
        <end position="92"/>
    </location>
</feature>
<evidence type="ECO:0000256" key="7">
    <source>
        <dbReference type="PROSITE-ProRule" id="PRU00322"/>
    </source>
</evidence>
<comment type="caution">
    <text evidence="11">The sequence shown here is derived from an EMBL/GenBank/DDBJ whole genome shotgun (WGS) entry which is preliminary data.</text>
</comment>
<dbReference type="SMART" id="SM00119">
    <property type="entry name" value="HECTc"/>
    <property type="match status" value="1"/>
</dbReference>
<feature type="domain" description="RanBP2-type" evidence="9">
    <location>
        <begin position="126"/>
        <end position="157"/>
    </location>
</feature>
<dbReference type="GO" id="GO:0061630">
    <property type="term" value="F:ubiquitin protein ligase activity"/>
    <property type="evidence" value="ECO:0007669"/>
    <property type="project" value="InterPro"/>
</dbReference>
<dbReference type="PROSITE" id="PS50199">
    <property type="entry name" value="ZF_RANBP2_2"/>
    <property type="match status" value="2"/>
</dbReference>
<evidence type="ECO:0000256" key="6">
    <source>
        <dbReference type="PROSITE-ProRule" id="PRU00104"/>
    </source>
</evidence>
<dbReference type="AlphaFoldDB" id="A0AAD5M5L4"/>
<dbReference type="PANTHER" id="PTHR45670:SF1">
    <property type="entry name" value="E3 UBIQUITIN-PROTEIN LIGASE HECTD1"/>
    <property type="match status" value="1"/>
</dbReference>
<feature type="domain" description="HECT" evidence="10">
    <location>
        <begin position="380"/>
        <end position="562"/>
    </location>
</feature>
<reference evidence="11" key="1">
    <citation type="submission" date="2021-12" db="EMBL/GenBank/DDBJ databases">
        <title>Prjna785345.</title>
        <authorList>
            <person name="Rujirawat T."/>
            <person name="Krajaejun T."/>
        </authorList>
    </citation>
    <scope>NUCLEOTIDE SEQUENCE</scope>
    <source>
        <strain evidence="11">Pi057C3</strain>
    </source>
</reference>
<protein>
    <recommendedName>
        <fullName evidence="13">HECT E3 ubiquitin ligase</fullName>
    </recommendedName>
</protein>
<dbReference type="InterPro" id="IPR000569">
    <property type="entry name" value="HECT_dom"/>
</dbReference>
<accession>A0AAD5M5L4</accession>
<sequence>MDTPRLDAAASSTPSAPRAPAQAAATPPAAGSASTPPSRAPSSGQKRKRNHAKRRRSLQKTAEKPPSASTDGASSASAIDVTTEKASDAAPSQWGCPACTFLNDAARRNCEMCDTANPAAQASQDEESMREWSCVACTMKNPPMRRLCSVCGTINPNPVMPSVLSIARGSLRGGLFLVDDEDDGESDDDERSHGDDDQSDESSDSSSDNDDADESESTECYVCGSALQSTDLTCPSCQAERAIPRRRLERSSLSDRLQALAQKLSKTERRRKKKSKTKMGEEPLIKNAYGVSSDVLKKLAVEPKSGKLFDTLQTLTHSLAMMDASADAEWGDVSADAPFFMRGLVPTLESAKCKDPELLGVLSDIFRNDPPRYSDEVRLFAPGGSDKDVTVANLEEYVTMVERLWLEDGVREQVKAFREGMSDVLPVQKLKLLVVSELLSILCGHADIDWDVDSLLKTMKLAHGYTKDSPPVRYFVEALEAMSVQERRDFLLYATGCPNLPAGGFAALRPPFEVVRRIVDTDDVDRSLPFARTCTNTLHLPAYSSLDVLRERLRYAIVNSQGVIDRD</sequence>
<dbReference type="PROSITE" id="PS50237">
    <property type="entry name" value="HECT"/>
    <property type="match status" value="1"/>
</dbReference>
<gene>
    <name evidence="11" type="ORF">P43SY_002467</name>
</gene>
<keyword evidence="5" id="KW-0862">Zinc</keyword>
<dbReference type="InterPro" id="IPR035983">
    <property type="entry name" value="Hect_E3_ubiquitin_ligase"/>
</dbReference>
<dbReference type="GO" id="GO:0000209">
    <property type="term" value="P:protein polyubiquitination"/>
    <property type="evidence" value="ECO:0007669"/>
    <property type="project" value="TreeGrafter"/>
</dbReference>
<evidence type="ECO:0000256" key="5">
    <source>
        <dbReference type="ARBA" id="ARBA00022833"/>
    </source>
</evidence>
<evidence type="ECO:0000259" key="10">
    <source>
        <dbReference type="PROSITE" id="PS50237"/>
    </source>
</evidence>
<dbReference type="Gene3D" id="2.30.30.380">
    <property type="entry name" value="Zn-finger domain of Sec23/24"/>
    <property type="match status" value="1"/>
</dbReference>
<evidence type="ECO:0000256" key="4">
    <source>
        <dbReference type="ARBA" id="ARBA00022786"/>
    </source>
</evidence>
<dbReference type="Pfam" id="PF00632">
    <property type="entry name" value="HECT"/>
    <property type="match status" value="1"/>
</dbReference>
<feature type="compositionally biased region" description="Acidic residues" evidence="8">
    <location>
        <begin position="178"/>
        <end position="189"/>
    </location>
</feature>
<feature type="active site" description="Glycyl thioester intermediate" evidence="6">
    <location>
        <position position="534"/>
    </location>
</feature>
<dbReference type="SUPFAM" id="SSF56204">
    <property type="entry name" value="Hect, E3 ligase catalytic domain"/>
    <property type="match status" value="1"/>
</dbReference>
<keyword evidence="2" id="KW-0479">Metal-binding</keyword>
<keyword evidence="1" id="KW-0808">Transferase</keyword>
<keyword evidence="12" id="KW-1185">Reference proteome</keyword>
<feature type="region of interest" description="Disordered" evidence="8">
    <location>
        <begin position="261"/>
        <end position="280"/>
    </location>
</feature>
<feature type="compositionally biased region" description="Basic residues" evidence="8">
    <location>
        <begin position="268"/>
        <end position="277"/>
    </location>
</feature>
<dbReference type="SUPFAM" id="SSF90209">
    <property type="entry name" value="Ran binding protein zinc finger-like"/>
    <property type="match status" value="2"/>
</dbReference>
<evidence type="ECO:0000256" key="3">
    <source>
        <dbReference type="ARBA" id="ARBA00022771"/>
    </source>
</evidence>
<dbReference type="EMBL" id="JAKCXM010000342">
    <property type="protein sequence ID" value="KAJ0395495.1"/>
    <property type="molecule type" value="Genomic_DNA"/>
</dbReference>
<dbReference type="SMART" id="SM00547">
    <property type="entry name" value="ZnF_RBZ"/>
    <property type="match status" value="2"/>
</dbReference>
<evidence type="ECO:0000256" key="1">
    <source>
        <dbReference type="ARBA" id="ARBA00022679"/>
    </source>
</evidence>
<proteinExistence type="predicted"/>
<dbReference type="InterPro" id="IPR036443">
    <property type="entry name" value="Znf_RanBP2_sf"/>
</dbReference>
<feature type="domain" description="RanBP2-type" evidence="9">
    <location>
        <begin position="90"/>
        <end position="119"/>
    </location>
</feature>
<evidence type="ECO:0000313" key="12">
    <source>
        <dbReference type="Proteomes" id="UP001209570"/>
    </source>
</evidence>
<feature type="compositionally biased region" description="Basic residues" evidence="8">
    <location>
        <begin position="45"/>
        <end position="58"/>
    </location>
</feature>
<evidence type="ECO:0000259" key="9">
    <source>
        <dbReference type="PROSITE" id="PS50199"/>
    </source>
</evidence>
<evidence type="ECO:0000256" key="8">
    <source>
        <dbReference type="SAM" id="MobiDB-lite"/>
    </source>
</evidence>
<organism evidence="11 12">
    <name type="scientific">Pythium insidiosum</name>
    <name type="common">Pythiosis disease agent</name>
    <dbReference type="NCBI Taxonomy" id="114742"/>
    <lineage>
        <taxon>Eukaryota</taxon>
        <taxon>Sar</taxon>
        <taxon>Stramenopiles</taxon>
        <taxon>Oomycota</taxon>
        <taxon>Peronosporomycetes</taxon>
        <taxon>Pythiales</taxon>
        <taxon>Pythiaceae</taxon>
        <taxon>Pythium</taxon>
    </lineage>
</organism>
<dbReference type="GO" id="GO:0043161">
    <property type="term" value="P:proteasome-mediated ubiquitin-dependent protein catabolic process"/>
    <property type="evidence" value="ECO:0007669"/>
    <property type="project" value="TreeGrafter"/>
</dbReference>
<dbReference type="InterPro" id="IPR045322">
    <property type="entry name" value="HECTD1/TRIP12-like"/>
</dbReference>
<dbReference type="Gene3D" id="3.30.2410.10">
    <property type="entry name" value="Hect, E3 ligase catalytic domain"/>
    <property type="match status" value="1"/>
</dbReference>
<dbReference type="Proteomes" id="UP001209570">
    <property type="component" value="Unassembled WGS sequence"/>
</dbReference>
<feature type="compositionally biased region" description="Low complexity" evidence="8">
    <location>
        <begin position="8"/>
        <end position="44"/>
    </location>
</feature>
<feature type="region of interest" description="Disordered" evidence="8">
    <location>
        <begin position="176"/>
        <end position="215"/>
    </location>
</feature>
<dbReference type="PROSITE" id="PS01358">
    <property type="entry name" value="ZF_RANBP2_1"/>
    <property type="match status" value="2"/>
</dbReference>
<dbReference type="PANTHER" id="PTHR45670">
    <property type="entry name" value="E3 UBIQUITIN-PROTEIN LIGASE TRIP12"/>
    <property type="match status" value="1"/>
</dbReference>
<dbReference type="GO" id="GO:0008270">
    <property type="term" value="F:zinc ion binding"/>
    <property type="evidence" value="ECO:0007669"/>
    <property type="project" value="UniProtKB-KW"/>
</dbReference>
<evidence type="ECO:0008006" key="13">
    <source>
        <dbReference type="Google" id="ProtNLM"/>
    </source>
</evidence>
<keyword evidence="4 6" id="KW-0833">Ubl conjugation pathway</keyword>
<dbReference type="InterPro" id="IPR001876">
    <property type="entry name" value="Znf_RanBP2"/>
</dbReference>
<feature type="compositionally biased region" description="Low complexity" evidence="8">
    <location>
        <begin position="67"/>
        <end position="78"/>
    </location>
</feature>
<feature type="compositionally biased region" description="Acidic residues" evidence="8">
    <location>
        <begin position="197"/>
        <end position="215"/>
    </location>
</feature>
<name>A0AAD5M5L4_PYTIN</name>
<evidence type="ECO:0000256" key="2">
    <source>
        <dbReference type="ARBA" id="ARBA00022723"/>
    </source>
</evidence>
<dbReference type="Pfam" id="PF00641">
    <property type="entry name" value="Zn_ribbon_RanBP"/>
    <property type="match status" value="1"/>
</dbReference>
<evidence type="ECO:0000313" key="11">
    <source>
        <dbReference type="EMBL" id="KAJ0395495.1"/>
    </source>
</evidence>